<organism evidence="1 2">
    <name type="scientific">Luteolibacter flavescens</name>
    <dbReference type="NCBI Taxonomy" id="1859460"/>
    <lineage>
        <taxon>Bacteria</taxon>
        <taxon>Pseudomonadati</taxon>
        <taxon>Verrucomicrobiota</taxon>
        <taxon>Verrucomicrobiia</taxon>
        <taxon>Verrucomicrobiales</taxon>
        <taxon>Verrucomicrobiaceae</taxon>
        <taxon>Luteolibacter</taxon>
    </lineage>
</organism>
<dbReference type="Proteomes" id="UP001207930">
    <property type="component" value="Unassembled WGS sequence"/>
</dbReference>
<dbReference type="RefSeq" id="WP_264499738.1">
    <property type="nucleotide sequence ID" value="NZ_JAPDDS010000001.1"/>
</dbReference>
<evidence type="ECO:0000313" key="2">
    <source>
        <dbReference type="Proteomes" id="UP001207930"/>
    </source>
</evidence>
<evidence type="ECO:0000313" key="1">
    <source>
        <dbReference type="EMBL" id="MCW1883779.1"/>
    </source>
</evidence>
<proteinExistence type="predicted"/>
<keyword evidence="2" id="KW-1185">Reference proteome</keyword>
<accession>A0ABT3FJN2</accession>
<dbReference type="EMBL" id="JAPDDS010000001">
    <property type="protein sequence ID" value="MCW1883779.1"/>
    <property type="molecule type" value="Genomic_DNA"/>
</dbReference>
<sequence>MFSASKLTEDQKSALKQWAAEGASIADLQKRLKEEYDIGITYMDARFMVLDLGIELVEPPKEEKKPEEEIAKPVPTGMVTVEMDNIALPGALISGKVTFSDGETAIWMLDHQGRPGLDPDTPGYRPTQEDVVDFQKQLSEMIRKKGY</sequence>
<name>A0ABT3FJN2_9BACT</name>
<gene>
    <name evidence="1" type="ORF">OKA04_03500</name>
</gene>
<reference evidence="1 2" key="1">
    <citation type="submission" date="2022-10" db="EMBL/GenBank/DDBJ databases">
        <title>Luteolibacter flavescens strain MCCC 1K03193, whole genome shotgun sequencing project.</title>
        <authorList>
            <person name="Zhao G."/>
            <person name="Shen L."/>
        </authorList>
    </citation>
    <scope>NUCLEOTIDE SEQUENCE [LARGE SCALE GENOMIC DNA]</scope>
    <source>
        <strain evidence="1 2">MCCC 1K03193</strain>
    </source>
</reference>
<comment type="caution">
    <text evidence="1">The sequence shown here is derived from an EMBL/GenBank/DDBJ whole genome shotgun (WGS) entry which is preliminary data.</text>
</comment>
<protein>
    <submittedName>
        <fullName evidence="1">Uncharacterized protein</fullName>
    </submittedName>
</protein>